<dbReference type="InterPro" id="IPR021332">
    <property type="entry name" value="DUF2944"/>
</dbReference>
<keyword evidence="2" id="KW-1185">Reference proteome</keyword>
<gene>
    <name evidence="1" type="ORF">SAMN05428957_11339</name>
</gene>
<reference evidence="2" key="1">
    <citation type="submission" date="2016-10" db="EMBL/GenBank/DDBJ databases">
        <authorList>
            <person name="Varghese N."/>
            <person name="Submissions S."/>
        </authorList>
    </citation>
    <scope>NUCLEOTIDE SEQUENCE [LARGE SCALE GENOMIC DNA]</scope>
    <source>
        <strain evidence="2">EPL6</strain>
    </source>
</reference>
<dbReference type="AlphaFoldDB" id="A0A1G9VK54"/>
<dbReference type="Pfam" id="PF11161">
    <property type="entry name" value="DUF2944"/>
    <property type="match status" value="1"/>
</dbReference>
<dbReference type="RefSeq" id="WP_091572708.1">
    <property type="nucleotide sequence ID" value="NZ_FNHP01000013.1"/>
</dbReference>
<protein>
    <submittedName>
        <fullName evidence="1">Uncharacterized protein</fullName>
    </submittedName>
</protein>
<evidence type="ECO:0000313" key="1">
    <source>
        <dbReference type="EMBL" id="SDM72496.1"/>
    </source>
</evidence>
<dbReference type="Proteomes" id="UP000198552">
    <property type="component" value="Unassembled WGS sequence"/>
</dbReference>
<dbReference type="OrthoDB" id="7057642at2"/>
<organism evidence="1 2">
    <name type="scientific">Oryzisolibacter propanilivorax</name>
    <dbReference type="NCBI Taxonomy" id="1527607"/>
    <lineage>
        <taxon>Bacteria</taxon>
        <taxon>Pseudomonadati</taxon>
        <taxon>Pseudomonadota</taxon>
        <taxon>Betaproteobacteria</taxon>
        <taxon>Burkholderiales</taxon>
        <taxon>Comamonadaceae</taxon>
        <taxon>Oryzisolibacter</taxon>
    </lineage>
</organism>
<dbReference type="EMBL" id="FNHP01000013">
    <property type="protein sequence ID" value="SDM72496.1"/>
    <property type="molecule type" value="Genomic_DNA"/>
</dbReference>
<accession>A0A1G9VK54</accession>
<dbReference type="STRING" id="1527607.SAMN05428957_11339"/>
<proteinExistence type="predicted"/>
<evidence type="ECO:0000313" key="2">
    <source>
        <dbReference type="Proteomes" id="UP000198552"/>
    </source>
</evidence>
<sequence>MDEIVRQAMAKWPNVPHCVGWLGLDARGRWFLRDDAAQARGPFPQSRGDEIRHEALLAFIARNYAVDARGQWFFQNGPQRVFVELEVAPFVWRVQGDGSVQTSAVQQAGAVRECLLDEHGRLLLACDLGLGLVHSLDMERAAAQVEAGRWTPVEVLSRTLEQRFGYVRSPAQGARQAAAQP</sequence>
<name>A0A1G9VK54_9BURK</name>